<organism evidence="1">
    <name type="scientific">marine sediment metagenome</name>
    <dbReference type="NCBI Taxonomy" id="412755"/>
    <lineage>
        <taxon>unclassified sequences</taxon>
        <taxon>metagenomes</taxon>
        <taxon>ecological metagenomes</taxon>
    </lineage>
</organism>
<sequence>MKKWEVSGWHGHINIITDDEIIATITDITANGYANARLIAAAPDMLELLKMYPWECTCKEDGRLTEGTCYGCRLTALVESLEA</sequence>
<protein>
    <submittedName>
        <fullName evidence="1">Uncharacterized protein</fullName>
    </submittedName>
</protein>
<reference evidence="1" key="1">
    <citation type="journal article" date="2015" name="Nature">
        <title>Complex archaea that bridge the gap between prokaryotes and eukaryotes.</title>
        <authorList>
            <person name="Spang A."/>
            <person name="Saw J.H."/>
            <person name="Jorgensen S.L."/>
            <person name="Zaremba-Niedzwiedzka K."/>
            <person name="Martijn J."/>
            <person name="Lind A.E."/>
            <person name="van Eijk R."/>
            <person name="Schleper C."/>
            <person name="Guy L."/>
            <person name="Ettema T.J."/>
        </authorList>
    </citation>
    <scope>NUCLEOTIDE SEQUENCE</scope>
</reference>
<name>A0A0F9SIK4_9ZZZZ</name>
<dbReference type="AlphaFoldDB" id="A0A0F9SIK4"/>
<evidence type="ECO:0000313" key="1">
    <source>
        <dbReference type="EMBL" id="KKN66874.1"/>
    </source>
</evidence>
<proteinExistence type="predicted"/>
<dbReference type="EMBL" id="LAZR01000488">
    <property type="protein sequence ID" value="KKN66874.1"/>
    <property type="molecule type" value="Genomic_DNA"/>
</dbReference>
<comment type="caution">
    <text evidence="1">The sequence shown here is derived from an EMBL/GenBank/DDBJ whole genome shotgun (WGS) entry which is preliminary data.</text>
</comment>
<accession>A0A0F9SIK4</accession>
<gene>
    <name evidence="1" type="ORF">LCGC14_0467420</name>
</gene>